<dbReference type="AlphaFoldDB" id="A0A5B7HDG5"/>
<gene>
    <name evidence="1" type="ORF">E2C01_060846</name>
</gene>
<evidence type="ECO:0000313" key="1">
    <source>
        <dbReference type="EMBL" id="MPC66694.1"/>
    </source>
</evidence>
<evidence type="ECO:0000313" key="2">
    <source>
        <dbReference type="Proteomes" id="UP000324222"/>
    </source>
</evidence>
<reference evidence="1 2" key="1">
    <citation type="submission" date="2019-05" db="EMBL/GenBank/DDBJ databases">
        <title>Another draft genome of Portunus trituberculatus and its Hox gene families provides insights of decapod evolution.</title>
        <authorList>
            <person name="Jeong J.-H."/>
            <person name="Song I."/>
            <person name="Kim S."/>
            <person name="Choi T."/>
            <person name="Kim D."/>
            <person name="Ryu S."/>
            <person name="Kim W."/>
        </authorList>
    </citation>
    <scope>NUCLEOTIDE SEQUENCE [LARGE SCALE GENOMIC DNA]</scope>
    <source>
        <tissue evidence="1">Muscle</tissue>
    </source>
</reference>
<sequence length="85" mass="9245">MQNSHVPSCILQHPFYFTSIKGGSVTVWLGSEVSRGATDTTCILQSPLPINSLDVEGATLIAGSDNEAIYVLGQLLKKRIDDMMY</sequence>
<name>A0A5B7HDG5_PORTR</name>
<dbReference type="EMBL" id="VSRR010025126">
    <property type="protein sequence ID" value="MPC66694.1"/>
    <property type="molecule type" value="Genomic_DNA"/>
</dbReference>
<protein>
    <submittedName>
        <fullName evidence="1">Uncharacterized protein</fullName>
    </submittedName>
</protein>
<dbReference type="Proteomes" id="UP000324222">
    <property type="component" value="Unassembled WGS sequence"/>
</dbReference>
<comment type="caution">
    <text evidence="1">The sequence shown here is derived from an EMBL/GenBank/DDBJ whole genome shotgun (WGS) entry which is preliminary data.</text>
</comment>
<keyword evidence="2" id="KW-1185">Reference proteome</keyword>
<accession>A0A5B7HDG5</accession>
<dbReference type="OrthoDB" id="47172at2759"/>
<organism evidence="1 2">
    <name type="scientific">Portunus trituberculatus</name>
    <name type="common">Swimming crab</name>
    <name type="synonym">Neptunus trituberculatus</name>
    <dbReference type="NCBI Taxonomy" id="210409"/>
    <lineage>
        <taxon>Eukaryota</taxon>
        <taxon>Metazoa</taxon>
        <taxon>Ecdysozoa</taxon>
        <taxon>Arthropoda</taxon>
        <taxon>Crustacea</taxon>
        <taxon>Multicrustacea</taxon>
        <taxon>Malacostraca</taxon>
        <taxon>Eumalacostraca</taxon>
        <taxon>Eucarida</taxon>
        <taxon>Decapoda</taxon>
        <taxon>Pleocyemata</taxon>
        <taxon>Brachyura</taxon>
        <taxon>Eubrachyura</taxon>
        <taxon>Portunoidea</taxon>
        <taxon>Portunidae</taxon>
        <taxon>Portuninae</taxon>
        <taxon>Portunus</taxon>
    </lineage>
</organism>
<proteinExistence type="predicted"/>